<dbReference type="InterPro" id="IPR001128">
    <property type="entry name" value="Cyt_P450"/>
</dbReference>
<organism evidence="9 10">
    <name type="scientific">Herrania umbratica</name>
    <dbReference type="NCBI Taxonomy" id="108875"/>
    <lineage>
        <taxon>Eukaryota</taxon>
        <taxon>Viridiplantae</taxon>
        <taxon>Streptophyta</taxon>
        <taxon>Embryophyta</taxon>
        <taxon>Tracheophyta</taxon>
        <taxon>Spermatophyta</taxon>
        <taxon>Magnoliopsida</taxon>
        <taxon>eudicotyledons</taxon>
        <taxon>Gunneridae</taxon>
        <taxon>Pentapetalae</taxon>
        <taxon>rosids</taxon>
        <taxon>malvids</taxon>
        <taxon>Malvales</taxon>
        <taxon>Malvaceae</taxon>
        <taxon>Byttnerioideae</taxon>
        <taxon>Herrania</taxon>
    </lineage>
</organism>
<dbReference type="GO" id="GO:0004497">
    <property type="term" value="F:monooxygenase activity"/>
    <property type="evidence" value="ECO:0007669"/>
    <property type="project" value="UniProtKB-KW"/>
</dbReference>
<keyword evidence="9" id="KW-1185">Reference proteome</keyword>
<keyword evidence="7" id="KW-0503">Monooxygenase</keyword>
<evidence type="ECO:0000256" key="2">
    <source>
        <dbReference type="ARBA" id="ARBA00010617"/>
    </source>
</evidence>
<evidence type="ECO:0000256" key="1">
    <source>
        <dbReference type="ARBA" id="ARBA00001971"/>
    </source>
</evidence>
<dbReference type="SUPFAM" id="SSF48264">
    <property type="entry name" value="Cytochrome P450"/>
    <property type="match status" value="1"/>
</dbReference>
<reference evidence="10" key="1">
    <citation type="submission" date="2025-08" db="UniProtKB">
        <authorList>
            <consortium name="RefSeq"/>
        </authorList>
    </citation>
    <scope>IDENTIFICATION</scope>
    <source>
        <tissue evidence="10">Leaf</tissue>
    </source>
</reference>
<evidence type="ECO:0000256" key="6">
    <source>
        <dbReference type="ARBA" id="ARBA00023004"/>
    </source>
</evidence>
<evidence type="ECO:0000256" key="3">
    <source>
        <dbReference type="ARBA" id="ARBA00022617"/>
    </source>
</evidence>
<dbReference type="AlphaFoldDB" id="A0A6J0ZVK7"/>
<dbReference type="OrthoDB" id="1470350at2759"/>
<dbReference type="GeneID" id="110412408"/>
<evidence type="ECO:0000256" key="8">
    <source>
        <dbReference type="SAM" id="MobiDB-lite"/>
    </source>
</evidence>
<feature type="region of interest" description="Disordered" evidence="8">
    <location>
        <begin position="1"/>
        <end position="22"/>
    </location>
</feature>
<dbReference type="PANTHER" id="PTHR24296">
    <property type="entry name" value="CYTOCHROME P450"/>
    <property type="match status" value="1"/>
</dbReference>
<evidence type="ECO:0000256" key="4">
    <source>
        <dbReference type="ARBA" id="ARBA00022723"/>
    </source>
</evidence>
<evidence type="ECO:0000313" key="10">
    <source>
        <dbReference type="RefSeq" id="XP_021278611.1"/>
    </source>
</evidence>
<accession>A0A6J0ZVK7</accession>
<gene>
    <name evidence="10" type="primary">LOC110412408</name>
</gene>
<keyword evidence="4" id="KW-0479">Metal-binding</keyword>
<dbReference type="Gene3D" id="1.10.630.10">
    <property type="entry name" value="Cytochrome P450"/>
    <property type="match status" value="1"/>
</dbReference>
<keyword evidence="5" id="KW-0560">Oxidoreductase</keyword>
<proteinExistence type="inferred from homology"/>
<evidence type="ECO:0000256" key="5">
    <source>
        <dbReference type="ARBA" id="ARBA00023002"/>
    </source>
</evidence>
<dbReference type="Proteomes" id="UP000504621">
    <property type="component" value="Unplaced"/>
</dbReference>
<comment type="similarity">
    <text evidence="2">Belongs to the cytochrome P450 family.</text>
</comment>
<keyword evidence="6" id="KW-0408">Iron</keyword>
<evidence type="ECO:0000313" key="9">
    <source>
        <dbReference type="Proteomes" id="UP000504621"/>
    </source>
</evidence>
<dbReference type="GO" id="GO:0020037">
    <property type="term" value="F:heme binding"/>
    <property type="evidence" value="ECO:0007669"/>
    <property type="project" value="InterPro"/>
</dbReference>
<evidence type="ECO:0000256" key="7">
    <source>
        <dbReference type="ARBA" id="ARBA00023033"/>
    </source>
</evidence>
<dbReference type="InterPro" id="IPR036396">
    <property type="entry name" value="Cyt_P450_sf"/>
</dbReference>
<name>A0A6J0ZVK7_9ROSI</name>
<keyword evidence="3" id="KW-0349">Heme</keyword>
<dbReference type="GO" id="GO:0005506">
    <property type="term" value="F:iron ion binding"/>
    <property type="evidence" value="ECO:0007669"/>
    <property type="project" value="InterPro"/>
</dbReference>
<dbReference type="Pfam" id="PF00067">
    <property type="entry name" value="p450"/>
    <property type="match status" value="1"/>
</dbReference>
<dbReference type="RefSeq" id="XP_021278611.1">
    <property type="nucleotide sequence ID" value="XM_021422936.1"/>
</dbReference>
<dbReference type="GO" id="GO:0016705">
    <property type="term" value="F:oxidoreductase activity, acting on paired donors, with incorporation or reduction of molecular oxygen"/>
    <property type="evidence" value="ECO:0007669"/>
    <property type="project" value="InterPro"/>
</dbReference>
<sequence>MSAMNECMALGSPPTNPERRSRNANLLPTFAEEDDILADGTFVRKGTRVTYHPYAMGRMERVWGSDCLEYKPDRWLKNGIYIPENPYKYPVFQAGPRVCLGKEMALVEMKCVVLAIIGRFNIRVATDPNQAPRFAPGLTATVRGGLPILVQEREAN</sequence>
<comment type="cofactor">
    <cofactor evidence="1">
        <name>heme</name>
        <dbReference type="ChEBI" id="CHEBI:30413"/>
    </cofactor>
</comment>
<protein>
    <submittedName>
        <fullName evidence="10">Cytochrome P450-like</fullName>
    </submittedName>
</protein>